<evidence type="ECO:0000313" key="2">
    <source>
        <dbReference type="Proteomes" id="UP000324222"/>
    </source>
</evidence>
<name>A0A5B7HMU9_PORTR</name>
<evidence type="ECO:0000313" key="1">
    <source>
        <dbReference type="EMBL" id="MPC70955.1"/>
    </source>
</evidence>
<accession>A0A5B7HMU9</accession>
<protein>
    <submittedName>
        <fullName evidence="1">Uncharacterized protein</fullName>
    </submittedName>
</protein>
<gene>
    <name evidence="1" type="ORF">E2C01_065221</name>
</gene>
<organism evidence="1 2">
    <name type="scientific">Portunus trituberculatus</name>
    <name type="common">Swimming crab</name>
    <name type="synonym">Neptunus trituberculatus</name>
    <dbReference type="NCBI Taxonomy" id="210409"/>
    <lineage>
        <taxon>Eukaryota</taxon>
        <taxon>Metazoa</taxon>
        <taxon>Ecdysozoa</taxon>
        <taxon>Arthropoda</taxon>
        <taxon>Crustacea</taxon>
        <taxon>Multicrustacea</taxon>
        <taxon>Malacostraca</taxon>
        <taxon>Eumalacostraca</taxon>
        <taxon>Eucarida</taxon>
        <taxon>Decapoda</taxon>
        <taxon>Pleocyemata</taxon>
        <taxon>Brachyura</taxon>
        <taxon>Eubrachyura</taxon>
        <taxon>Portunoidea</taxon>
        <taxon>Portunidae</taxon>
        <taxon>Portuninae</taxon>
        <taxon>Portunus</taxon>
    </lineage>
</organism>
<dbReference type="AlphaFoldDB" id="A0A5B7HMU9"/>
<keyword evidence="2" id="KW-1185">Reference proteome</keyword>
<dbReference type="EMBL" id="VSRR010032023">
    <property type="protein sequence ID" value="MPC70955.1"/>
    <property type="molecule type" value="Genomic_DNA"/>
</dbReference>
<reference evidence="1 2" key="1">
    <citation type="submission" date="2019-05" db="EMBL/GenBank/DDBJ databases">
        <title>Another draft genome of Portunus trituberculatus and its Hox gene families provides insights of decapod evolution.</title>
        <authorList>
            <person name="Jeong J.-H."/>
            <person name="Song I."/>
            <person name="Kim S."/>
            <person name="Choi T."/>
            <person name="Kim D."/>
            <person name="Ryu S."/>
            <person name="Kim W."/>
        </authorList>
    </citation>
    <scope>NUCLEOTIDE SEQUENCE [LARGE SCALE GENOMIC DNA]</scope>
    <source>
        <tissue evidence="1">Muscle</tissue>
    </source>
</reference>
<sequence>MVLKPITTTTITTITTTTTTTTLNKLESSTISRQFLLVSFVLRDSVGGFEPVQYSYLITQ</sequence>
<dbReference type="Proteomes" id="UP000324222">
    <property type="component" value="Unassembled WGS sequence"/>
</dbReference>
<proteinExistence type="predicted"/>
<comment type="caution">
    <text evidence="1">The sequence shown here is derived from an EMBL/GenBank/DDBJ whole genome shotgun (WGS) entry which is preliminary data.</text>
</comment>